<organism evidence="1 2">
    <name type="scientific">Cirrhinus mrigala</name>
    <name type="common">Mrigala</name>
    <dbReference type="NCBI Taxonomy" id="683832"/>
    <lineage>
        <taxon>Eukaryota</taxon>
        <taxon>Metazoa</taxon>
        <taxon>Chordata</taxon>
        <taxon>Craniata</taxon>
        <taxon>Vertebrata</taxon>
        <taxon>Euteleostomi</taxon>
        <taxon>Actinopterygii</taxon>
        <taxon>Neopterygii</taxon>
        <taxon>Teleostei</taxon>
        <taxon>Ostariophysi</taxon>
        <taxon>Cypriniformes</taxon>
        <taxon>Cyprinidae</taxon>
        <taxon>Labeoninae</taxon>
        <taxon>Labeonini</taxon>
        <taxon>Cirrhinus</taxon>
    </lineage>
</organism>
<reference evidence="1 2" key="1">
    <citation type="submission" date="2024-05" db="EMBL/GenBank/DDBJ databases">
        <title>Genome sequencing and assembly of Indian major carp, Cirrhinus mrigala (Hamilton, 1822).</title>
        <authorList>
            <person name="Mohindra V."/>
            <person name="Chowdhury L.M."/>
            <person name="Lal K."/>
            <person name="Jena J.K."/>
        </authorList>
    </citation>
    <scope>NUCLEOTIDE SEQUENCE [LARGE SCALE GENOMIC DNA]</scope>
    <source>
        <strain evidence="1">CM1030</strain>
        <tissue evidence="1">Blood</tissue>
    </source>
</reference>
<feature type="non-terminal residue" evidence="1">
    <location>
        <position position="1"/>
    </location>
</feature>
<dbReference type="Proteomes" id="UP001529510">
    <property type="component" value="Unassembled WGS sequence"/>
</dbReference>
<feature type="non-terminal residue" evidence="1">
    <location>
        <position position="50"/>
    </location>
</feature>
<sequence length="50" mass="5910">DELKGLREELTAEHQAEKQVALTQLSQQRDLEMMAARESWQRKVEDLLEQ</sequence>
<proteinExistence type="predicted"/>
<dbReference type="EMBL" id="JAMKFB020000017">
    <property type="protein sequence ID" value="KAL0169134.1"/>
    <property type="molecule type" value="Genomic_DNA"/>
</dbReference>
<protein>
    <submittedName>
        <fullName evidence="1">Uncharacterized protein</fullName>
    </submittedName>
</protein>
<comment type="caution">
    <text evidence="1">The sequence shown here is derived from an EMBL/GenBank/DDBJ whole genome shotgun (WGS) entry which is preliminary data.</text>
</comment>
<gene>
    <name evidence="1" type="ORF">M9458_033730</name>
</gene>
<accession>A0ABD0P547</accession>
<dbReference type="AlphaFoldDB" id="A0ABD0P547"/>
<evidence type="ECO:0000313" key="1">
    <source>
        <dbReference type="EMBL" id="KAL0169134.1"/>
    </source>
</evidence>
<name>A0ABD0P547_CIRMR</name>
<keyword evidence="2" id="KW-1185">Reference proteome</keyword>
<evidence type="ECO:0000313" key="2">
    <source>
        <dbReference type="Proteomes" id="UP001529510"/>
    </source>
</evidence>